<comment type="subcellular location">
    <subcellularLocation>
        <location evidence="1">Endoplasmic reticulum membrane</location>
        <topology evidence="1">Multi-pass membrane protein</topology>
    </subcellularLocation>
</comment>
<evidence type="ECO:0000256" key="9">
    <source>
        <dbReference type="ARBA" id="ARBA00023010"/>
    </source>
</evidence>
<keyword evidence="5 12" id="KW-0812">Transmembrane</keyword>
<dbReference type="OrthoDB" id="200187at2759"/>
<dbReference type="InterPro" id="IPR011553">
    <property type="entry name" value="Sec62_asco"/>
</dbReference>
<keyword evidence="9" id="KW-0811">Translocation</keyword>
<dbReference type="Proteomes" id="UP000812966">
    <property type="component" value="Unassembled WGS sequence"/>
</dbReference>
<keyword evidence="14" id="KW-1185">Reference proteome</keyword>
<keyword evidence="4" id="KW-0813">Transport</keyword>
<keyword evidence="7" id="KW-0653">Protein transport</keyword>
<comment type="similarity">
    <text evidence="2">Belongs to the SEC62 family.</text>
</comment>
<dbReference type="PANTHER" id="PTHR12443:SF9">
    <property type="entry name" value="TRANSLOCATION PROTEIN SEC62"/>
    <property type="match status" value="1"/>
</dbReference>
<evidence type="ECO:0000313" key="14">
    <source>
        <dbReference type="Proteomes" id="UP000812966"/>
    </source>
</evidence>
<accession>A0A8K0NM97</accession>
<organism evidence="13 14">
    <name type="scientific">Filobasidium floriforme</name>
    <dbReference type="NCBI Taxonomy" id="5210"/>
    <lineage>
        <taxon>Eukaryota</taxon>
        <taxon>Fungi</taxon>
        <taxon>Dikarya</taxon>
        <taxon>Basidiomycota</taxon>
        <taxon>Agaricomycotina</taxon>
        <taxon>Tremellomycetes</taxon>
        <taxon>Filobasidiales</taxon>
        <taxon>Filobasidiaceae</taxon>
        <taxon>Filobasidium</taxon>
    </lineage>
</organism>
<evidence type="ECO:0000256" key="1">
    <source>
        <dbReference type="ARBA" id="ARBA00004477"/>
    </source>
</evidence>
<keyword evidence="8 12" id="KW-1133">Transmembrane helix</keyword>
<feature type="transmembrane region" description="Helical" evidence="12">
    <location>
        <begin position="162"/>
        <end position="185"/>
    </location>
</feature>
<evidence type="ECO:0000256" key="3">
    <source>
        <dbReference type="ARBA" id="ARBA00021257"/>
    </source>
</evidence>
<dbReference type="NCBIfam" id="TIGR00869">
    <property type="entry name" value="sec62"/>
    <property type="match status" value="1"/>
</dbReference>
<dbReference type="AlphaFoldDB" id="A0A8K0NM97"/>
<evidence type="ECO:0000313" key="13">
    <source>
        <dbReference type="EMBL" id="KAG7527334.1"/>
    </source>
</evidence>
<gene>
    <name evidence="13" type="ORF">FFLO_07035</name>
</gene>
<feature type="region of interest" description="Disordered" evidence="11">
    <location>
        <begin position="223"/>
        <end position="306"/>
    </location>
</feature>
<keyword evidence="6" id="KW-0256">Endoplasmic reticulum</keyword>
<evidence type="ECO:0000256" key="6">
    <source>
        <dbReference type="ARBA" id="ARBA00022824"/>
    </source>
</evidence>
<protein>
    <recommendedName>
        <fullName evidence="3">Translocation protein SEC62</fullName>
    </recommendedName>
</protein>
<evidence type="ECO:0000256" key="2">
    <source>
        <dbReference type="ARBA" id="ARBA00010604"/>
    </source>
</evidence>
<evidence type="ECO:0000256" key="5">
    <source>
        <dbReference type="ARBA" id="ARBA00022692"/>
    </source>
</evidence>
<proteinExistence type="inferred from homology"/>
<reference evidence="13" key="1">
    <citation type="submission" date="2020-04" db="EMBL/GenBank/DDBJ databases">
        <title>Analysis of mating type loci in Filobasidium floriforme.</title>
        <authorList>
            <person name="Nowrousian M."/>
        </authorList>
    </citation>
    <scope>NUCLEOTIDE SEQUENCE</scope>
    <source>
        <strain evidence="13">CBS 6242</strain>
    </source>
</reference>
<evidence type="ECO:0000256" key="10">
    <source>
        <dbReference type="ARBA" id="ARBA00023136"/>
    </source>
</evidence>
<feature type="compositionally biased region" description="Low complexity" evidence="11">
    <location>
        <begin position="230"/>
        <end position="256"/>
    </location>
</feature>
<name>A0A8K0NM97_9TREE</name>
<comment type="caution">
    <text evidence="13">The sequence shown here is derived from an EMBL/GenBank/DDBJ whole genome shotgun (WGS) entry which is preliminary data.</text>
</comment>
<evidence type="ECO:0000256" key="8">
    <source>
        <dbReference type="ARBA" id="ARBA00022989"/>
    </source>
</evidence>
<evidence type="ECO:0000256" key="4">
    <source>
        <dbReference type="ARBA" id="ARBA00022448"/>
    </source>
</evidence>
<sequence length="306" mass="33135">MDGAIPIVDAQNKASPELKAVIAYLRSKNGPKARRGVLNGKRVDYFKGKTAIKCLLAPAYAKTKKVPKVTNEEEASALMVRLLPHAFFLQTDRPEPPTPLPSGQPRPLQISPQQSFSSTSYYTWFVTPSALTTYLGSALLVLILLAGVMFPLWPPSLRLGVYYLSLGVLGLIGVFMGIAVIRLIIWVGTSLVMKRGIWWFPNLFEDVGFVDSFIPFWAWDTPTPKKSKKSTSSSSSKSSSSKSSKSKKSQSQSQSQPAPVVGLGDAPSTATAPGPVTSEGSAMHLGGQANMRQRQQAYVEDAGDDE</sequence>
<evidence type="ECO:0000256" key="11">
    <source>
        <dbReference type="SAM" id="MobiDB-lite"/>
    </source>
</evidence>
<dbReference type="EMBL" id="JABELV010000322">
    <property type="protein sequence ID" value="KAG7527334.1"/>
    <property type="molecule type" value="Genomic_DNA"/>
</dbReference>
<dbReference type="GO" id="GO:0031204">
    <property type="term" value="P:post-translational protein targeting to membrane, translocation"/>
    <property type="evidence" value="ECO:0007669"/>
    <property type="project" value="TreeGrafter"/>
</dbReference>
<dbReference type="InterPro" id="IPR004728">
    <property type="entry name" value="Sec62"/>
</dbReference>
<feature type="transmembrane region" description="Helical" evidence="12">
    <location>
        <begin position="121"/>
        <end position="150"/>
    </location>
</feature>
<keyword evidence="10 12" id="KW-0472">Membrane</keyword>
<evidence type="ECO:0000256" key="7">
    <source>
        <dbReference type="ARBA" id="ARBA00022927"/>
    </source>
</evidence>
<dbReference type="GO" id="GO:0005789">
    <property type="term" value="C:endoplasmic reticulum membrane"/>
    <property type="evidence" value="ECO:0007669"/>
    <property type="project" value="UniProtKB-SubCell"/>
</dbReference>
<dbReference type="PANTHER" id="PTHR12443">
    <property type="entry name" value="TRANSLOCATION PROTEIN SEC62"/>
    <property type="match status" value="1"/>
</dbReference>
<evidence type="ECO:0000256" key="12">
    <source>
        <dbReference type="SAM" id="Phobius"/>
    </source>
</evidence>
<dbReference type="Pfam" id="PF03839">
    <property type="entry name" value="Sec62"/>
    <property type="match status" value="1"/>
</dbReference>